<keyword evidence="3" id="KW-1185">Reference proteome</keyword>
<keyword evidence="1" id="KW-1133">Transmembrane helix</keyword>
<evidence type="ECO:0000256" key="1">
    <source>
        <dbReference type="SAM" id="Phobius"/>
    </source>
</evidence>
<accession>U6G653</accession>
<reference evidence="2" key="1">
    <citation type="submission" date="2013-10" db="EMBL/GenBank/DDBJ databases">
        <title>Genomic analysis of the causative agents of coccidiosis in chickens.</title>
        <authorList>
            <person name="Reid A.J."/>
            <person name="Blake D."/>
            <person name="Billington K."/>
            <person name="Browne H."/>
            <person name="Dunn M."/>
            <person name="Hung S."/>
            <person name="Kawahara F."/>
            <person name="Miranda-Saavedra D."/>
            <person name="Mourier T."/>
            <person name="Nagra H."/>
            <person name="Otto T.D."/>
            <person name="Rawlings N."/>
            <person name="Sanchez A."/>
            <person name="Sanders M."/>
            <person name="Subramaniam C."/>
            <person name="Tay Y."/>
            <person name="Dear P."/>
            <person name="Doerig C."/>
            <person name="Gruber A."/>
            <person name="Parkinson J."/>
            <person name="Shirley M."/>
            <person name="Wan K.L."/>
            <person name="Berriman M."/>
            <person name="Tomley F."/>
            <person name="Pain A."/>
        </authorList>
    </citation>
    <scope>NUCLEOTIDE SEQUENCE [LARGE SCALE GENOMIC DNA]</scope>
    <source>
        <strain evidence="2">Houghton</strain>
    </source>
</reference>
<dbReference type="EMBL" id="HG691044">
    <property type="protein sequence ID" value="CDI75640.1"/>
    <property type="molecule type" value="Genomic_DNA"/>
</dbReference>
<dbReference type="Proteomes" id="UP000018201">
    <property type="component" value="Unassembled WGS sequence"/>
</dbReference>
<dbReference type="VEuPathDB" id="ToxoDB:EPH_0042580"/>
<proteinExistence type="predicted"/>
<gene>
    <name evidence="2" type="ORF">EPH_0042580</name>
</gene>
<feature type="transmembrane region" description="Helical" evidence="1">
    <location>
        <begin position="140"/>
        <end position="166"/>
    </location>
</feature>
<evidence type="ECO:0000313" key="3">
    <source>
        <dbReference type="Proteomes" id="UP000018201"/>
    </source>
</evidence>
<reference evidence="2" key="2">
    <citation type="submission" date="2013-10" db="EMBL/GenBank/DDBJ databases">
        <authorList>
            <person name="Aslett M."/>
        </authorList>
    </citation>
    <scope>NUCLEOTIDE SEQUENCE [LARGE SCALE GENOMIC DNA]</scope>
    <source>
        <strain evidence="2">Houghton</strain>
    </source>
</reference>
<protein>
    <submittedName>
        <fullName evidence="2">Structural maintenance of chromosome domain-containing protein, putative</fullName>
    </submittedName>
</protein>
<dbReference type="OrthoDB" id="431497at2759"/>
<dbReference type="InterPro" id="IPR027417">
    <property type="entry name" value="P-loop_NTPase"/>
</dbReference>
<name>U6G653_9EIME</name>
<keyword evidence="1" id="KW-0472">Membrane</keyword>
<dbReference type="Gene3D" id="3.40.50.300">
    <property type="entry name" value="P-loop containing nucleotide triphosphate hydrolases"/>
    <property type="match status" value="1"/>
</dbReference>
<organism evidence="2 3">
    <name type="scientific">Eimeria praecox</name>
    <dbReference type="NCBI Taxonomy" id="51316"/>
    <lineage>
        <taxon>Eukaryota</taxon>
        <taxon>Sar</taxon>
        <taxon>Alveolata</taxon>
        <taxon>Apicomplexa</taxon>
        <taxon>Conoidasida</taxon>
        <taxon>Coccidia</taxon>
        <taxon>Eucoccidiorida</taxon>
        <taxon>Eimeriorina</taxon>
        <taxon>Eimeriidae</taxon>
        <taxon>Eimeria</taxon>
    </lineage>
</organism>
<keyword evidence="1" id="KW-0812">Transmembrane</keyword>
<evidence type="ECO:0000313" key="2">
    <source>
        <dbReference type="EMBL" id="CDI75640.1"/>
    </source>
</evidence>
<sequence length="197" mass="20569">MLACISFSPFGHNGSGKSNILLGFSFVLGEIGNSAAERRLLLHVKIFFSGFLSFSEKSETPPQNAVYYCTSAAREGLQGRVTSGFVELTLDNASRRLCMFDADSVVIRRSFSFDTDEIFVQGNAVSLNKSSNAQAYQADALVLAAAAAAAAAGAAAAAAAAAAAGARLSFIKGEYKKLLCSLLQGVCLFCLLVAAAM</sequence>
<feature type="transmembrane region" description="Helical" evidence="1">
    <location>
        <begin position="178"/>
        <end position="196"/>
    </location>
</feature>
<dbReference type="AlphaFoldDB" id="U6G653"/>